<name>A0ABM5P1L9_9MOLU</name>
<dbReference type="RefSeq" id="WP_024071097.1">
    <property type="nucleotide sequence ID" value="NC_023062.1"/>
</dbReference>
<dbReference type="PROSITE" id="PS51257">
    <property type="entry name" value="PROKAR_LIPOPROTEIN"/>
    <property type="match status" value="1"/>
</dbReference>
<reference evidence="1 2" key="1">
    <citation type="journal article" date="2014" name="Genome Announc.">
        <title>Complete Genome Sequence of Mycoplasma ovis Strain Michigan, a Hemoplasma of Sheep with Two Distinct 16S rRNA Genes.</title>
        <authorList>
            <person name="Deshuillers P.L."/>
            <person name="Santos A.P."/>
            <person name="do Nascimento N.C."/>
            <person name="Hampel J.A."/>
            <person name="Bergin I.L."/>
            <person name="Dyson M.C."/>
            <person name="Messick J.B."/>
        </authorList>
    </citation>
    <scope>NUCLEOTIDE SEQUENCE [LARGE SCALE GENOMIC DNA]</scope>
    <source>
        <strain evidence="1 2">Michigan</strain>
    </source>
</reference>
<gene>
    <name evidence="1" type="ORF">OVS_01555</name>
</gene>
<evidence type="ECO:0000313" key="2">
    <source>
        <dbReference type="Proteomes" id="UP000018745"/>
    </source>
</evidence>
<dbReference type="EMBL" id="CP006935">
    <property type="protein sequence ID" value="AHC40216.1"/>
    <property type="molecule type" value="Genomic_DNA"/>
</dbReference>
<keyword evidence="2" id="KW-1185">Reference proteome</keyword>
<evidence type="ECO:0000313" key="1">
    <source>
        <dbReference type="EMBL" id="AHC40216.1"/>
    </source>
</evidence>
<accession>A0ABM5P1L9</accession>
<dbReference type="Proteomes" id="UP000018745">
    <property type="component" value="Chromosome"/>
</dbReference>
<protein>
    <submittedName>
        <fullName evidence="1">Uncharacterized protein</fullName>
    </submittedName>
</protein>
<organism evidence="1 2">
    <name type="scientific">Mycoplasma ovis str. Michigan</name>
    <dbReference type="NCBI Taxonomy" id="1415773"/>
    <lineage>
        <taxon>Bacteria</taxon>
        <taxon>Bacillati</taxon>
        <taxon>Mycoplasmatota</taxon>
        <taxon>Mollicutes</taxon>
        <taxon>Mycoplasmataceae</taxon>
        <taxon>Mycoplasma</taxon>
    </lineage>
</organism>
<proteinExistence type="predicted"/>
<sequence length="262" mass="28991">MRFSGGAFIKEKIAGSCILLLGGTTVTGLACTEIYQQGVSSALGKLGGWVAKVFNYEGSSSSSTTSSKPLDPITPMKEAWGKLSEVTKSVVGIVPTSYQWIQESDNSKFLVDFLKSFWNFSFAKNIVFNFHTSVRAWLGVLFDSESLSKFPDAFKTFKVLAKFLSKTEVAKNGEKDMINWLYLRLMVNPRRTINILKRGTKDGKVEEDKLKCNGAGKKGKKGKEANLPLGICFICKDGKTLLEHMKKFLKEGTIPEATKKKT</sequence>